<gene>
    <name evidence="1" type="primary">orf621</name>
</gene>
<protein>
    <recommendedName>
        <fullName evidence="2">POTRA domain-containing protein</fullName>
    </recommendedName>
</protein>
<reference evidence="1" key="1">
    <citation type="submission" date="2015-11" db="EMBL/GenBank/DDBJ databases">
        <authorList>
            <person name="Zhang Y."/>
            <person name="Guo Z."/>
        </authorList>
    </citation>
    <scope>NUCLEOTIDE SEQUENCE</scope>
</reference>
<name>A0A173G001_GASCM</name>
<dbReference type="Gene3D" id="3.10.20.310">
    <property type="entry name" value="membrane protein fhac"/>
    <property type="match status" value="1"/>
</dbReference>
<sequence>MNLVSTIFILTMNNTKYISFIKLPLFYTVSDLNIKINAKHPKLVFIQKIQFEDSNKFIVNKLLNKNILIKKNYLNNSIYSYINSLQKSGYFNRLKILQSSCFNKNYTPIIIKAKINPIVSKIYVKKHEQLLVYKTFLIELFKNQIGLPKNYVNIIKSIQIIQEWYKKQNFDYVQIKLLHSVTSDHILIQIDEGIINNIQIIEHNEKQSNQFINDKIKKTIQEYIKIQKNDIFNTKKIEDSILHLKKIPFIKDCSYQIKYLNNKINLTIYYIIHEYSMLNSNYQHIAYKHTIHYITDYFKRQIKYQKQYLTTCMQKTQQYMLSYQHNQDINKYSYTINSHLQKKYSINLSRYFLKMHEANVPFIYLFTLIYIKHNKNHLFLSFIKSYVDQYLLKQFQNTNLHKKCNSINIIKHYLLRLHIKIKNCLLYTKENYKKSAISLKTLYFRKYETETKEIQSLIYDNYKIVFKFFRNIIYLKISFEYNKLFISEYLTMGNILITNSVIYYINNFSHSISSMYIHIYKMPNLLPYFYKSIINIYIKTNLVINFKQESNNNYKYCNIQPWLNSENIHCLNSISYYLLSLEYHLYKSKYMSFYIFYNKLYNFLETNTQIYFDYEEKLSEIKQGIGLQINMPIKILSNIKLTYTKQYKNNKYLISLKYYSIADINQ</sequence>
<geneLocation type="plastid" evidence="1"/>
<keyword evidence="1" id="KW-0934">Plastid</keyword>
<organism evidence="1">
    <name type="scientific">Gastroclonium compressum</name>
    <name type="common">Red alga</name>
    <name type="synonym">Coeloseira compressa</name>
    <dbReference type="NCBI Taxonomy" id="1852973"/>
    <lineage>
        <taxon>Eukaryota</taxon>
        <taxon>Rhodophyta</taxon>
        <taxon>Florideophyceae</taxon>
        <taxon>Rhodymeniophycidae</taxon>
        <taxon>Rhodymeniales</taxon>
        <taxon>Champiaceae</taxon>
        <taxon>Coeloseira</taxon>
    </lineage>
</organism>
<dbReference type="RefSeq" id="YP_009257517.1">
    <property type="nucleotide sequence ID" value="NC_030338.1"/>
</dbReference>
<evidence type="ECO:0008006" key="2">
    <source>
        <dbReference type="Google" id="ProtNLM"/>
    </source>
</evidence>
<dbReference type="AlphaFoldDB" id="A0A173G001"/>
<reference evidence="1" key="2">
    <citation type="submission" date="2016-06" db="EMBL/GenBank/DDBJ databases">
        <title>Genomic and phylogenetic analysis of Gastroclonium compressum supports its reinstatement to Coeloseira (Champiaceae, Rhodophyta).</title>
        <authorList>
            <person name="Kilpatrick Z."/>
            <person name="Hughey J.R."/>
        </authorList>
    </citation>
    <scope>NUCLEOTIDE SEQUENCE</scope>
</reference>
<dbReference type="GeneID" id="27983165"/>
<proteinExistence type="predicted"/>
<evidence type="ECO:0000313" key="1">
    <source>
        <dbReference type="EMBL" id="ANH09600.1"/>
    </source>
</evidence>
<accession>A0A173G001</accession>
<dbReference type="EMBL" id="KU053957">
    <property type="protein sequence ID" value="ANH09600.1"/>
    <property type="molecule type" value="Genomic_DNA"/>
</dbReference>